<gene>
    <name evidence="3" type="ORF">A6048_10700</name>
</gene>
<sequence>MGRDPPPSGELRAVSPGLSLGAPRLDHAARWVLLAALLTIGFLETWVRIVLEQGAGAGSAVLLAPVLGAALTAVALTLQRRPELPIHDRQSDKIVGTTVLTIALMVQWLVLPRYAGSYVLLHLDVLAAWVFLLGGCVFLFGLRRTGAFWPAWIVLLVPPGAVRLASYAFGGGEWSQVAMAAFVAVVGPVAVSAPGVVRRLRRPDPGGAPGSHGGHSRSPATVVSRREAWRSAPLLIVVALLLGVAPLPQGIADRLAVGPPALDGPGQVIPEGWQQMDTVDYPWAGQLFGPSATLHRQMIRATRVRADWDELLRPRVAAVQSLTVSDTGVLEVFPLETTFDLSEARVSPPRTVDLGREVTARYRTVIDDGNLLTWSLLTFVWSRSGDRVQRVTLITVDNHEFDAEFPETVPGTRSTFARMVNLLLRGSAAVIDTNPQDKDLDMLIELGTDLVEAQWTSE</sequence>
<feature type="transmembrane region" description="Helical" evidence="2">
    <location>
        <begin position="94"/>
        <end position="111"/>
    </location>
</feature>
<proteinExistence type="predicted"/>
<accession>A0AAD0JQA8</accession>
<evidence type="ECO:0000313" key="4">
    <source>
        <dbReference type="Proteomes" id="UP000244903"/>
    </source>
</evidence>
<keyword evidence="2" id="KW-0472">Membrane</keyword>
<feature type="transmembrane region" description="Helical" evidence="2">
    <location>
        <begin position="31"/>
        <end position="51"/>
    </location>
</feature>
<dbReference type="AlphaFoldDB" id="A0AAD0JQA8"/>
<dbReference type="EMBL" id="CP015453">
    <property type="protein sequence ID" value="AWH95900.1"/>
    <property type="molecule type" value="Genomic_DNA"/>
</dbReference>
<feature type="transmembrane region" description="Helical" evidence="2">
    <location>
        <begin position="117"/>
        <end position="140"/>
    </location>
</feature>
<organism evidence="3 4">
    <name type="scientific">Dietzia psychralcaliphila</name>
    <dbReference type="NCBI Taxonomy" id="139021"/>
    <lineage>
        <taxon>Bacteria</taxon>
        <taxon>Bacillati</taxon>
        <taxon>Actinomycetota</taxon>
        <taxon>Actinomycetes</taxon>
        <taxon>Mycobacteriales</taxon>
        <taxon>Dietziaceae</taxon>
        <taxon>Dietzia</taxon>
    </lineage>
</organism>
<evidence type="ECO:0000256" key="2">
    <source>
        <dbReference type="SAM" id="Phobius"/>
    </source>
</evidence>
<evidence type="ECO:0000313" key="3">
    <source>
        <dbReference type="EMBL" id="AWH95900.1"/>
    </source>
</evidence>
<dbReference type="Proteomes" id="UP000244903">
    <property type="component" value="Chromosome"/>
</dbReference>
<keyword evidence="2" id="KW-1133">Transmembrane helix</keyword>
<feature type="transmembrane region" description="Helical" evidence="2">
    <location>
        <begin position="57"/>
        <end position="78"/>
    </location>
</feature>
<feature type="region of interest" description="Disordered" evidence="1">
    <location>
        <begin position="202"/>
        <end position="222"/>
    </location>
</feature>
<keyword evidence="4" id="KW-1185">Reference proteome</keyword>
<dbReference type="KEGG" id="dpc:A6048_10700"/>
<reference evidence="3 4" key="1">
    <citation type="submission" date="2016-04" db="EMBL/GenBank/DDBJ databases">
        <title>Complete genome sequence of the haloalkaliphilic hydrocarbon-degrading bacterium Dietzia psychralcaliphila ILA-1T, isolated from a drain of a fish product-processing plant.</title>
        <authorList>
            <person name="Zhao J."/>
            <person name="Hu B."/>
            <person name="Geng S."/>
            <person name="Nie Y."/>
            <person name="Tang Y."/>
        </authorList>
    </citation>
    <scope>NUCLEOTIDE SEQUENCE [LARGE SCALE GENOMIC DNA]</scope>
    <source>
        <strain evidence="3 4">ILA-1</strain>
    </source>
</reference>
<feature type="transmembrane region" description="Helical" evidence="2">
    <location>
        <begin position="177"/>
        <end position="197"/>
    </location>
</feature>
<feature type="transmembrane region" description="Helical" evidence="2">
    <location>
        <begin position="147"/>
        <end position="165"/>
    </location>
</feature>
<keyword evidence="2" id="KW-0812">Transmembrane</keyword>
<protein>
    <submittedName>
        <fullName evidence="3">Uncharacterized protein</fullName>
    </submittedName>
</protein>
<evidence type="ECO:0000256" key="1">
    <source>
        <dbReference type="SAM" id="MobiDB-lite"/>
    </source>
</evidence>
<name>A0AAD0JQA8_9ACTN</name>